<dbReference type="STRING" id="354355.SAMN05660816_04167"/>
<organism evidence="2 3">
    <name type="scientific">Niastella yeongjuensis</name>
    <dbReference type="NCBI Taxonomy" id="354355"/>
    <lineage>
        <taxon>Bacteria</taxon>
        <taxon>Pseudomonadati</taxon>
        <taxon>Bacteroidota</taxon>
        <taxon>Chitinophagia</taxon>
        <taxon>Chitinophagales</taxon>
        <taxon>Chitinophagaceae</taxon>
        <taxon>Niastella</taxon>
    </lineage>
</organism>
<gene>
    <name evidence="2" type="ORF">A4H97_14435</name>
</gene>
<evidence type="ECO:0000313" key="2">
    <source>
        <dbReference type="EMBL" id="OQP40807.1"/>
    </source>
</evidence>
<name>A0A1V9E3U8_9BACT</name>
<protein>
    <recommendedName>
        <fullName evidence="4">Nitrogen fixation protein FixH</fullName>
    </recommendedName>
</protein>
<reference evidence="3" key="1">
    <citation type="submission" date="2016-04" db="EMBL/GenBank/DDBJ databases">
        <authorList>
            <person name="Chen L."/>
            <person name="Zhuang W."/>
            <person name="Wang G."/>
        </authorList>
    </citation>
    <scope>NUCLEOTIDE SEQUENCE [LARGE SCALE GENOMIC DNA]</scope>
    <source>
        <strain evidence="3">17621</strain>
    </source>
</reference>
<evidence type="ECO:0008006" key="4">
    <source>
        <dbReference type="Google" id="ProtNLM"/>
    </source>
</evidence>
<dbReference type="Pfam" id="PF05751">
    <property type="entry name" value="FixH"/>
    <property type="match status" value="1"/>
</dbReference>
<dbReference type="AlphaFoldDB" id="A0A1V9E3U8"/>
<dbReference type="Proteomes" id="UP000192610">
    <property type="component" value="Unassembled WGS sequence"/>
</dbReference>
<feature type="transmembrane region" description="Helical" evidence="1">
    <location>
        <begin position="6"/>
        <end position="25"/>
    </location>
</feature>
<comment type="caution">
    <text evidence="2">The sequence shown here is derived from an EMBL/GenBank/DDBJ whole genome shotgun (WGS) entry which is preliminary data.</text>
</comment>
<evidence type="ECO:0000313" key="3">
    <source>
        <dbReference type="Proteomes" id="UP000192610"/>
    </source>
</evidence>
<keyword evidence="3" id="KW-1185">Reference proteome</keyword>
<sequence length="147" mass="16926">MILNWGHKLIGVFLIFVGMMSYLVYRCIHTNYDLVSKEYYKEELSYQQVIDGTTRANQLGNKISISQTGNELVLHLPAEMKHTTVKGTAWFYYAADAKRDRNITLNPDAEGVQTINSGLFLPGNYTVKIRWESNGQQYYSEEFVTIQ</sequence>
<keyword evidence="1" id="KW-0472">Membrane</keyword>
<evidence type="ECO:0000256" key="1">
    <source>
        <dbReference type="SAM" id="Phobius"/>
    </source>
</evidence>
<accession>A0A1V9E3U8</accession>
<dbReference type="EMBL" id="LVXG01000067">
    <property type="protein sequence ID" value="OQP40807.1"/>
    <property type="molecule type" value="Genomic_DNA"/>
</dbReference>
<dbReference type="InterPro" id="IPR008620">
    <property type="entry name" value="FixH"/>
</dbReference>
<dbReference type="RefSeq" id="WP_081203785.1">
    <property type="nucleotide sequence ID" value="NZ_FOCZ01000007.1"/>
</dbReference>
<proteinExistence type="predicted"/>
<keyword evidence="1" id="KW-0812">Transmembrane</keyword>
<keyword evidence="1" id="KW-1133">Transmembrane helix</keyword>
<dbReference type="OrthoDB" id="1493774at2"/>